<dbReference type="RefSeq" id="WP_367638567.1">
    <property type="nucleotide sequence ID" value="NZ_JBFNQN010000007.1"/>
</dbReference>
<accession>A0ABV3P781</accession>
<dbReference type="SUPFAM" id="SSF158997">
    <property type="entry name" value="Trm112p-like"/>
    <property type="match status" value="1"/>
</dbReference>
<name>A0ABV3P781_9ACTN</name>
<gene>
    <name evidence="1" type="ORF">AB1207_12020</name>
</gene>
<dbReference type="Gene3D" id="2.20.25.10">
    <property type="match status" value="1"/>
</dbReference>
<keyword evidence="2" id="KW-1185">Reference proteome</keyword>
<proteinExistence type="predicted"/>
<reference evidence="1 2" key="1">
    <citation type="submission" date="2024-07" db="EMBL/GenBank/DDBJ databases">
        <authorList>
            <person name="Thanompreechachai J."/>
            <person name="Duangmal K."/>
        </authorList>
    </citation>
    <scope>NUCLEOTIDE SEQUENCE [LARGE SCALE GENOMIC DNA]</scope>
    <source>
        <strain evidence="1 2">KCTC 19886</strain>
    </source>
</reference>
<organism evidence="1 2">
    <name type="scientific">Kineococcus endophyticus</name>
    <dbReference type="NCBI Taxonomy" id="1181883"/>
    <lineage>
        <taxon>Bacteria</taxon>
        <taxon>Bacillati</taxon>
        <taxon>Actinomycetota</taxon>
        <taxon>Actinomycetes</taxon>
        <taxon>Kineosporiales</taxon>
        <taxon>Kineosporiaceae</taxon>
        <taxon>Kineococcus</taxon>
    </lineage>
</organism>
<comment type="caution">
    <text evidence="1">The sequence shown here is derived from an EMBL/GenBank/DDBJ whole genome shotgun (WGS) entry which is preliminary data.</text>
</comment>
<evidence type="ECO:0000313" key="1">
    <source>
        <dbReference type="EMBL" id="MEW9265479.1"/>
    </source>
</evidence>
<evidence type="ECO:0000313" key="2">
    <source>
        <dbReference type="Proteomes" id="UP001555826"/>
    </source>
</evidence>
<protein>
    <submittedName>
        <fullName evidence="1">Uncharacterized protein</fullName>
    </submittedName>
</protein>
<dbReference type="EMBL" id="JBFNQN010000007">
    <property type="protein sequence ID" value="MEW9265479.1"/>
    <property type="molecule type" value="Genomic_DNA"/>
</dbReference>
<sequence length="74" mass="7569">MSAPQESAEVSKATDWVLELLRCPLTGQPLHPVTVDGAPFLATADGIRYPVVDGVPVLLADAALDVPGTAGEAS</sequence>
<dbReference type="Proteomes" id="UP001555826">
    <property type="component" value="Unassembled WGS sequence"/>
</dbReference>